<keyword evidence="2" id="KW-0238">DNA-binding</keyword>
<dbReference type="Pfam" id="PF12833">
    <property type="entry name" value="HTH_18"/>
    <property type="match status" value="1"/>
</dbReference>
<dbReference type="AlphaFoldDB" id="A0A3B0CGR7"/>
<accession>A0A3B0CGR7</accession>
<dbReference type="GO" id="GO:0043565">
    <property type="term" value="F:sequence-specific DNA binding"/>
    <property type="evidence" value="ECO:0007669"/>
    <property type="project" value="InterPro"/>
</dbReference>
<dbReference type="PANTHER" id="PTHR43280">
    <property type="entry name" value="ARAC-FAMILY TRANSCRIPTIONAL REGULATOR"/>
    <property type="match status" value="1"/>
</dbReference>
<keyword evidence="1" id="KW-0805">Transcription regulation</keyword>
<gene>
    <name evidence="5" type="ORF">D7M11_18010</name>
</gene>
<dbReference type="InterPro" id="IPR037923">
    <property type="entry name" value="HTH-like"/>
</dbReference>
<dbReference type="PROSITE" id="PS00041">
    <property type="entry name" value="HTH_ARAC_FAMILY_1"/>
    <property type="match status" value="1"/>
</dbReference>
<dbReference type="GO" id="GO:0003700">
    <property type="term" value="F:DNA-binding transcription factor activity"/>
    <property type="evidence" value="ECO:0007669"/>
    <property type="project" value="InterPro"/>
</dbReference>
<dbReference type="Gene3D" id="1.10.10.60">
    <property type="entry name" value="Homeodomain-like"/>
    <property type="match status" value="2"/>
</dbReference>
<dbReference type="InterPro" id="IPR018060">
    <property type="entry name" value="HTH_AraC"/>
</dbReference>
<dbReference type="InterPro" id="IPR018062">
    <property type="entry name" value="HTH_AraC-typ_CS"/>
</dbReference>
<dbReference type="InterPro" id="IPR020449">
    <property type="entry name" value="Tscrpt_reg_AraC-type_HTH"/>
</dbReference>
<evidence type="ECO:0000313" key="5">
    <source>
        <dbReference type="EMBL" id="RKN82236.1"/>
    </source>
</evidence>
<dbReference type="InterPro" id="IPR003313">
    <property type="entry name" value="AraC-bd"/>
</dbReference>
<dbReference type="SUPFAM" id="SSF51215">
    <property type="entry name" value="Regulatory protein AraC"/>
    <property type="match status" value="1"/>
</dbReference>
<evidence type="ECO:0000256" key="3">
    <source>
        <dbReference type="ARBA" id="ARBA00023163"/>
    </source>
</evidence>
<keyword evidence="6" id="KW-1185">Reference proteome</keyword>
<dbReference type="InterPro" id="IPR014710">
    <property type="entry name" value="RmlC-like_jellyroll"/>
</dbReference>
<sequence>MIYLLGRFFYQTGRSRYNERVASRWALVDSGSYGGGISNMRFPRYRLHRELSIETIISFSYRQLPKQYFSVGESHDFWEFAYIDQGQVEVFTDIGRYDLNQGDIIFYKPNLFHVGKTNPEDSPVLVNLSFECDAACMSFFPHHQFRLEQQELQLLTNLVKIGTEAFDPPVDSARMRFPNRWEGAKFGTEQLIINYLEIFLLELIRNGERRSDHAKPASVMKDNQQTSEVLKLIEYMTRHIAAEDLSIDELCNQFAIGRTQLKTKFKAQTGYGIMEYWRLMKIEHAKRMIADEQYNFTEIAECLGYNNVHSFSRQFKNMTGMTPSDYSRTIDVRFVTGKPFFRFTRDD</sequence>
<dbReference type="Pfam" id="PF02311">
    <property type="entry name" value="AraC_binding"/>
    <property type="match status" value="1"/>
</dbReference>
<evidence type="ECO:0000256" key="1">
    <source>
        <dbReference type="ARBA" id="ARBA00023015"/>
    </source>
</evidence>
<organism evidence="5 6">
    <name type="scientific">Paenibacillus ginsengarvi</name>
    <dbReference type="NCBI Taxonomy" id="400777"/>
    <lineage>
        <taxon>Bacteria</taxon>
        <taxon>Bacillati</taxon>
        <taxon>Bacillota</taxon>
        <taxon>Bacilli</taxon>
        <taxon>Bacillales</taxon>
        <taxon>Paenibacillaceae</taxon>
        <taxon>Paenibacillus</taxon>
    </lineage>
</organism>
<dbReference type="PRINTS" id="PR00032">
    <property type="entry name" value="HTHARAC"/>
</dbReference>
<dbReference type="PROSITE" id="PS01124">
    <property type="entry name" value="HTH_ARAC_FAMILY_2"/>
    <property type="match status" value="1"/>
</dbReference>
<dbReference type="Proteomes" id="UP000282311">
    <property type="component" value="Unassembled WGS sequence"/>
</dbReference>
<comment type="caution">
    <text evidence="5">The sequence shown here is derived from an EMBL/GenBank/DDBJ whole genome shotgun (WGS) entry which is preliminary data.</text>
</comment>
<keyword evidence="3" id="KW-0804">Transcription</keyword>
<dbReference type="SMART" id="SM00342">
    <property type="entry name" value="HTH_ARAC"/>
    <property type="match status" value="1"/>
</dbReference>
<dbReference type="InterPro" id="IPR009057">
    <property type="entry name" value="Homeodomain-like_sf"/>
</dbReference>
<reference evidence="5 6" key="1">
    <citation type="journal article" date="2007" name="Int. J. Syst. Evol. Microbiol.">
        <title>Paenibacillus ginsengarvi sp. nov., isolated from soil from ginseng cultivation.</title>
        <authorList>
            <person name="Yoon M.H."/>
            <person name="Ten L.N."/>
            <person name="Im W.T."/>
        </authorList>
    </citation>
    <scope>NUCLEOTIDE SEQUENCE [LARGE SCALE GENOMIC DNA]</scope>
    <source>
        <strain evidence="5 6">KCTC 13059</strain>
    </source>
</reference>
<evidence type="ECO:0000259" key="4">
    <source>
        <dbReference type="PROSITE" id="PS01124"/>
    </source>
</evidence>
<dbReference type="Gene3D" id="2.60.120.10">
    <property type="entry name" value="Jelly Rolls"/>
    <property type="match status" value="1"/>
</dbReference>
<protein>
    <submittedName>
        <fullName evidence="5">AraC family transcriptional regulator</fullName>
    </submittedName>
</protein>
<proteinExistence type="predicted"/>
<feature type="domain" description="HTH araC/xylS-type" evidence="4">
    <location>
        <begin position="230"/>
        <end position="329"/>
    </location>
</feature>
<evidence type="ECO:0000313" key="6">
    <source>
        <dbReference type="Proteomes" id="UP000282311"/>
    </source>
</evidence>
<evidence type="ECO:0000256" key="2">
    <source>
        <dbReference type="ARBA" id="ARBA00023125"/>
    </source>
</evidence>
<dbReference type="PANTHER" id="PTHR43280:SF28">
    <property type="entry name" value="HTH-TYPE TRANSCRIPTIONAL ACTIVATOR RHAS"/>
    <property type="match status" value="1"/>
</dbReference>
<name>A0A3B0CGR7_9BACL</name>
<dbReference type="SUPFAM" id="SSF46689">
    <property type="entry name" value="Homeodomain-like"/>
    <property type="match status" value="1"/>
</dbReference>
<dbReference type="EMBL" id="RBAH01000012">
    <property type="protein sequence ID" value="RKN82236.1"/>
    <property type="molecule type" value="Genomic_DNA"/>
</dbReference>